<dbReference type="EMBL" id="BSEC01000005">
    <property type="protein sequence ID" value="GLI95806.1"/>
    <property type="molecule type" value="Genomic_DNA"/>
</dbReference>
<keyword evidence="2" id="KW-1185">Reference proteome</keyword>
<dbReference type="InterPro" id="IPR010712">
    <property type="entry name" value="Arsenical-R_ArsD"/>
</dbReference>
<dbReference type="NCBIfam" id="NF033727">
    <property type="entry name" value="chaperon_ArsD"/>
    <property type="match status" value="1"/>
</dbReference>
<dbReference type="GO" id="GO:0003677">
    <property type="term" value="F:DNA binding"/>
    <property type="evidence" value="ECO:0007669"/>
    <property type="project" value="InterPro"/>
</dbReference>
<dbReference type="GO" id="GO:0046685">
    <property type="term" value="P:response to arsenic-containing substance"/>
    <property type="evidence" value="ECO:0007669"/>
    <property type="project" value="InterPro"/>
</dbReference>
<dbReference type="Proteomes" id="UP001144323">
    <property type="component" value="Unassembled WGS sequence"/>
</dbReference>
<evidence type="ECO:0000313" key="2">
    <source>
        <dbReference type="Proteomes" id="UP001144323"/>
    </source>
</evidence>
<gene>
    <name evidence="1" type="primary">arsD_3</name>
    <name evidence="1" type="ORF">LMG27198_47980</name>
</gene>
<evidence type="ECO:0000313" key="1">
    <source>
        <dbReference type="EMBL" id="GLI95806.1"/>
    </source>
</evidence>
<dbReference type="GO" id="GO:0045892">
    <property type="term" value="P:negative regulation of DNA-templated transcription"/>
    <property type="evidence" value="ECO:0007669"/>
    <property type="project" value="InterPro"/>
</dbReference>
<dbReference type="AlphaFoldDB" id="A0A9W6GZJ2"/>
<dbReference type="Gene3D" id="3.40.30.10">
    <property type="entry name" value="Glutaredoxin"/>
    <property type="match status" value="1"/>
</dbReference>
<accession>A0A9W6GZJ2</accession>
<dbReference type="RefSeq" id="WP_281806832.1">
    <property type="nucleotide sequence ID" value="NZ_BSEC01000005.1"/>
</dbReference>
<comment type="caution">
    <text evidence="1">The sequence shown here is derived from an EMBL/GenBank/DDBJ whole genome shotgun (WGS) entry which is preliminary data.</text>
</comment>
<organism evidence="1 2">
    <name type="scientific">Methylocystis echinoides</name>
    <dbReference type="NCBI Taxonomy" id="29468"/>
    <lineage>
        <taxon>Bacteria</taxon>
        <taxon>Pseudomonadati</taxon>
        <taxon>Pseudomonadota</taxon>
        <taxon>Alphaproteobacteria</taxon>
        <taxon>Hyphomicrobiales</taxon>
        <taxon>Methylocystaceae</taxon>
        <taxon>Methylocystis</taxon>
    </lineage>
</organism>
<protein>
    <submittedName>
        <fullName evidence="1">Arsenic resistance operon repressor</fullName>
    </submittedName>
</protein>
<proteinExistence type="predicted"/>
<dbReference type="Pfam" id="PF06953">
    <property type="entry name" value="ArsD"/>
    <property type="match status" value="1"/>
</dbReference>
<sequence>MATIQVFDPPLCCSTGVCGVETDQALVTFAADVDWAKKSGAQIERFNLAQQPMAFAENATVKGFLERSGQEALPLILVSGDIALAGRYPSRAELARWAGVKETAEAQQGSCCGGSRCC</sequence>
<name>A0A9W6GZJ2_9HYPH</name>
<reference evidence="1" key="1">
    <citation type="journal article" date="2023" name="Int. J. Syst. Evol. Microbiol.">
        <title>Methylocystis iwaonis sp. nov., a type II methane-oxidizing bacterium from surface soil of a rice paddy field in Japan, and emended description of the genus Methylocystis (ex Whittenbury et al. 1970) Bowman et al. 1993.</title>
        <authorList>
            <person name="Kaise H."/>
            <person name="Sawadogo J.B."/>
            <person name="Alam M.S."/>
            <person name="Ueno C."/>
            <person name="Dianou D."/>
            <person name="Shinjo R."/>
            <person name="Asakawa S."/>
        </authorList>
    </citation>
    <scope>NUCLEOTIDE SEQUENCE</scope>
    <source>
        <strain evidence="1">LMG27198</strain>
    </source>
</reference>